<dbReference type="InterPro" id="IPR053952">
    <property type="entry name" value="K_trans_C"/>
</dbReference>
<accession>A0ABY4CDQ5</accession>
<evidence type="ECO:0000256" key="6">
    <source>
        <dbReference type="ARBA" id="ARBA00022692"/>
    </source>
</evidence>
<keyword evidence="11 12" id="KW-0472">Membrane</keyword>
<dbReference type="InterPro" id="IPR053951">
    <property type="entry name" value="K_trans_N"/>
</dbReference>
<evidence type="ECO:0000256" key="11">
    <source>
        <dbReference type="ARBA" id="ARBA00023136"/>
    </source>
</evidence>
<dbReference type="Pfam" id="PF02705">
    <property type="entry name" value="K_trans"/>
    <property type="match status" value="1"/>
</dbReference>
<evidence type="ECO:0000256" key="1">
    <source>
        <dbReference type="ARBA" id="ARBA00004141"/>
    </source>
</evidence>
<dbReference type="PANTHER" id="PTHR30540:SF79">
    <property type="entry name" value="LOW AFFINITY POTASSIUM TRANSPORT SYSTEM PROTEIN KUP"/>
    <property type="match status" value="1"/>
</dbReference>
<dbReference type="InterPro" id="IPR003855">
    <property type="entry name" value="K+_transporter"/>
</dbReference>
<evidence type="ECO:0000256" key="8">
    <source>
        <dbReference type="ARBA" id="ARBA00022958"/>
    </source>
</evidence>
<proteinExistence type="inferred from homology"/>
<evidence type="ECO:0000256" key="3">
    <source>
        <dbReference type="ARBA" id="ARBA00022448"/>
    </source>
</evidence>
<comment type="function">
    <text evidence="12">Transport of potassium into the cell. Likely operates as a K(+):H(+) symporter.</text>
</comment>
<dbReference type="EMBL" id="CP093442">
    <property type="protein sequence ID" value="UOF02012.1"/>
    <property type="molecule type" value="Genomic_DNA"/>
</dbReference>
<feature type="transmembrane region" description="Helical" evidence="12">
    <location>
        <begin position="389"/>
        <end position="410"/>
    </location>
</feature>
<comment type="similarity">
    <text evidence="2 12">Belongs to the HAK/KUP transporter (TC 2.A.72) family.</text>
</comment>
<comment type="subcellular location">
    <subcellularLocation>
        <location evidence="12">Cell membrane</location>
        <topology evidence="12">Multi-pass membrane protein</topology>
    </subcellularLocation>
    <subcellularLocation>
        <location evidence="1">Membrane</location>
        <topology evidence="1">Multi-pass membrane protein</topology>
    </subcellularLocation>
</comment>
<evidence type="ECO:0000256" key="4">
    <source>
        <dbReference type="ARBA" id="ARBA00022475"/>
    </source>
</evidence>
<keyword evidence="10 12" id="KW-0406">Ion transport</keyword>
<name>A0ABY4CDQ5_9BACT</name>
<evidence type="ECO:0000313" key="16">
    <source>
        <dbReference type="Proteomes" id="UP000830116"/>
    </source>
</evidence>
<evidence type="ECO:0000256" key="2">
    <source>
        <dbReference type="ARBA" id="ARBA00007019"/>
    </source>
</evidence>
<feature type="transmembrane region" description="Helical" evidence="12">
    <location>
        <begin position="208"/>
        <end position="227"/>
    </location>
</feature>
<dbReference type="HAMAP" id="MF_01522">
    <property type="entry name" value="Kup"/>
    <property type="match status" value="1"/>
</dbReference>
<dbReference type="PANTHER" id="PTHR30540">
    <property type="entry name" value="OSMOTIC STRESS POTASSIUM TRANSPORTER"/>
    <property type="match status" value="1"/>
</dbReference>
<keyword evidence="5 12" id="KW-0633">Potassium transport</keyword>
<feature type="transmembrane region" description="Helical" evidence="12">
    <location>
        <begin position="281"/>
        <end position="310"/>
    </location>
</feature>
<evidence type="ECO:0000256" key="9">
    <source>
        <dbReference type="ARBA" id="ARBA00022989"/>
    </source>
</evidence>
<feature type="transmembrane region" description="Helical" evidence="12">
    <location>
        <begin position="331"/>
        <end position="351"/>
    </location>
</feature>
<keyword evidence="16" id="KW-1185">Reference proteome</keyword>
<comment type="catalytic activity">
    <reaction evidence="12">
        <text>K(+)(in) + H(+)(in) = K(+)(out) + H(+)(out)</text>
        <dbReference type="Rhea" id="RHEA:28490"/>
        <dbReference type="ChEBI" id="CHEBI:15378"/>
        <dbReference type="ChEBI" id="CHEBI:29103"/>
    </reaction>
</comment>
<keyword evidence="6 12" id="KW-0812">Transmembrane</keyword>
<feature type="domain" description="K+ potassium transporter integral membrane" evidence="13">
    <location>
        <begin position="3"/>
        <end position="457"/>
    </location>
</feature>
<evidence type="ECO:0000256" key="7">
    <source>
        <dbReference type="ARBA" id="ARBA00022847"/>
    </source>
</evidence>
<dbReference type="RefSeq" id="WP_243538630.1">
    <property type="nucleotide sequence ID" value="NZ_CP093442.1"/>
</dbReference>
<feature type="transmembrane region" description="Helical" evidence="12">
    <location>
        <begin position="163"/>
        <end position="188"/>
    </location>
</feature>
<feature type="transmembrane region" description="Helical" evidence="12">
    <location>
        <begin position="133"/>
        <end position="151"/>
    </location>
</feature>
<feature type="transmembrane region" description="Helical" evidence="12">
    <location>
        <begin position="416"/>
        <end position="434"/>
    </location>
</feature>
<keyword evidence="9 12" id="KW-1133">Transmembrane helix</keyword>
<feature type="transmembrane region" description="Helical" evidence="12">
    <location>
        <begin position="357"/>
        <end position="377"/>
    </location>
</feature>
<evidence type="ECO:0000313" key="15">
    <source>
        <dbReference type="EMBL" id="UOF02012.1"/>
    </source>
</evidence>
<feature type="transmembrane region" description="Helical" evidence="12">
    <location>
        <begin position="95"/>
        <end position="121"/>
    </location>
</feature>
<gene>
    <name evidence="12" type="primary">kup</name>
    <name evidence="15" type="ORF">MNR06_03470</name>
</gene>
<reference evidence="15" key="1">
    <citation type="submission" date="2022-03" db="EMBL/GenBank/DDBJ databases">
        <title>Genome Identification and Characterization of new species Bdellovibrio reynosense LBG001 sp. nov. from a Mexico soil sample.</title>
        <authorList>
            <person name="Camilli A."/>
            <person name="Ajao Y."/>
            <person name="Guo X."/>
        </authorList>
    </citation>
    <scope>NUCLEOTIDE SEQUENCE</scope>
    <source>
        <strain evidence="15">LBG001</strain>
    </source>
</reference>
<evidence type="ECO:0000256" key="12">
    <source>
        <dbReference type="HAMAP-Rule" id="MF_01522"/>
    </source>
</evidence>
<evidence type="ECO:0000259" key="14">
    <source>
        <dbReference type="Pfam" id="PF22776"/>
    </source>
</evidence>
<sequence length="623" mass="68953">MLSLGALGVVFGDIGTSPLYALRECFGGEYGLHPTPENIFGILSLIFWTLIVIICVKYMAFVMRADNKGEGGILSLMALAVRSQHDKDVVSRRRVMTVLGIGGAALLYGDAIITPAISVLSAMEGLSIAEPHLAPYIIPLTVVIINGIFLVQRYGTGKIGVIFGPMILIWFFVLGVLGVGGIIQNPVILEAIMPTYALEFFLRNGVHGYLVLGSVVLVVTGGEALYADMGHFGKRPIRLAWFFIALPALLINYFGQGALLLTDPAAITNPFYMLAPKWAQFPLVILAAFATVIASQALISGVFSITRQAVQLGFCPRISIIHTSSQEIGQIYVPAVNWLCFFGTIWLVITFKTSSNLAAAYGIAVTCTMVITAILAFEVARQKWNWSLLKASAIFGSFIVVDFAFFSANIRKVTHGGWVPLVVGAGVYLMMMTWQKGRQILFRRLKERSMPIEDFCQKLLREPPLRVPGTAIYMSGDPWGVPVPLLHNLKHNKVLHQRVAILTIQTREVPFVSKKDRITIQEVIPNMYRILANYGFMEIPKMKHILEACRQRDINFNVNETTFVLGRETIIADKSQQVRSGEPGLAHWRERLFAVMSKNAQRPTAFFRIPPNQVIEVGIQVEI</sequence>
<evidence type="ECO:0000256" key="5">
    <source>
        <dbReference type="ARBA" id="ARBA00022538"/>
    </source>
</evidence>
<organism evidence="15 16">
    <name type="scientific">Bdellovibrio reynosensis</name>
    <dbReference type="NCBI Taxonomy" id="2835041"/>
    <lineage>
        <taxon>Bacteria</taxon>
        <taxon>Pseudomonadati</taxon>
        <taxon>Bdellovibrionota</taxon>
        <taxon>Bdellovibrionia</taxon>
        <taxon>Bdellovibrionales</taxon>
        <taxon>Pseudobdellovibrionaceae</taxon>
        <taxon>Bdellovibrio</taxon>
    </lineage>
</organism>
<dbReference type="Proteomes" id="UP000830116">
    <property type="component" value="Chromosome"/>
</dbReference>
<keyword evidence="3 12" id="KW-0813">Transport</keyword>
<keyword evidence="4 12" id="KW-1003">Cell membrane</keyword>
<evidence type="ECO:0000259" key="13">
    <source>
        <dbReference type="Pfam" id="PF02705"/>
    </source>
</evidence>
<dbReference type="Pfam" id="PF22776">
    <property type="entry name" value="K_trans_C"/>
    <property type="match status" value="1"/>
</dbReference>
<feature type="domain" description="K+ potassium transporter C-terminal" evidence="14">
    <location>
        <begin position="468"/>
        <end position="623"/>
    </location>
</feature>
<protein>
    <recommendedName>
        <fullName evidence="12">Probable potassium transport system protein Kup</fullName>
    </recommendedName>
</protein>
<keyword evidence="8 12" id="KW-0630">Potassium</keyword>
<keyword evidence="7 12" id="KW-0769">Symport</keyword>
<feature type="transmembrane region" description="Helical" evidence="12">
    <location>
        <begin position="239"/>
        <end position="261"/>
    </location>
</feature>
<dbReference type="InterPro" id="IPR023051">
    <property type="entry name" value="Kup"/>
</dbReference>
<feature type="transmembrane region" description="Helical" evidence="12">
    <location>
        <begin position="39"/>
        <end position="60"/>
    </location>
</feature>
<evidence type="ECO:0000256" key="10">
    <source>
        <dbReference type="ARBA" id="ARBA00023065"/>
    </source>
</evidence>